<dbReference type="SUPFAM" id="SSF54975">
    <property type="entry name" value="Acylphosphatase/BLUF domain-like"/>
    <property type="match status" value="1"/>
</dbReference>
<dbReference type="InterPro" id="IPR036046">
    <property type="entry name" value="Acylphosphatase-like_dom_sf"/>
</dbReference>
<dbReference type="STRING" id="1579979.WM2015_1060"/>
<dbReference type="Pfam" id="PF04940">
    <property type="entry name" value="BLUF"/>
    <property type="match status" value="1"/>
</dbReference>
<dbReference type="InterPro" id="IPR007024">
    <property type="entry name" value="BLUF_domain"/>
</dbReference>
<dbReference type="GO" id="GO:0009882">
    <property type="term" value="F:blue light photoreceptor activity"/>
    <property type="evidence" value="ECO:0007669"/>
    <property type="project" value="InterPro"/>
</dbReference>
<protein>
    <submittedName>
        <fullName evidence="1">BLUF domain-containing protein</fullName>
    </submittedName>
</protein>
<reference evidence="1 2" key="1">
    <citation type="submission" date="2015-07" db="EMBL/GenBank/DDBJ databases">
        <authorList>
            <person name="Noorani M."/>
        </authorList>
    </citation>
    <scope>NUCLEOTIDE SEQUENCE [LARGE SCALE GENOMIC DNA]</scope>
    <source>
        <strain evidence="1 2">KCTC 42284</strain>
    </source>
</reference>
<dbReference type="SMART" id="SM01034">
    <property type="entry name" value="BLUF"/>
    <property type="match status" value="1"/>
</dbReference>
<dbReference type="PROSITE" id="PS50925">
    <property type="entry name" value="BLUF"/>
    <property type="match status" value="1"/>
</dbReference>
<gene>
    <name evidence="1" type="ORF">WM2015_1060</name>
</gene>
<dbReference type="KEGG" id="wma:WM2015_1060"/>
<dbReference type="GO" id="GO:0071949">
    <property type="term" value="F:FAD binding"/>
    <property type="evidence" value="ECO:0007669"/>
    <property type="project" value="InterPro"/>
</dbReference>
<organism evidence="1 2">
    <name type="scientific">Wenzhouxiangella marina</name>
    <dbReference type="NCBI Taxonomy" id="1579979"/>
    <lineage>
        <taxon>Bacteria</taxon>
        <taxon>Pseudomonadati</taxon>
        <taxon>Pseudomonadota</taxon>
        <taxon>Gammaproteobacteria</taxon>
        <taxon>Chromatiales</taxon>
        <taxon>Wenzhouxiangellaceae</taxon>
        <taxon>Wenzhouxiangella</taxon>
    </lineage>
</organism>
<dbReference type="Gene3D" id="3.30.70.100">
    <property type="match status" value="1"/>
</dbReference>
<evidence type="ECO:0000313" key="1">
    <source>
        <dbReference type="EMBL" id="AKS41437.1"/>
    </source>
</evidence>
<dbReference type="OrthoDB" id="557705at2"/>
<evidence type="ECO:0000313" key="2">
    <source>
        <dbReference type="Proteomes" id="UP000066624"/>
    </source>
</evidence>
<name>A0A0K0XUY6_9GAMM</name>
<dbReference type="RefSeq" id="WP_049725074.1">
    <property type="nucleotide sequence ID" value="NZ_CP012154.1"/>
</dbReference>
<dbReference type="AlphaFoldDB" id="A0A0K0XUY6"/>
<keyword evidence="2" id="KW-1185">Reference proteome</keyword>
<proteinExistence type="predicted"/>
<accession>A0A0K0XUY6</accession>
<sequence>MSDLIQLVYASRSNLNSSGDRSGVEPGVARILTQSRRNNGPRQIGGVLCYGDDHFFQCLEGERETVEALYERLHEDDRHRDVTLLVKRPVEQRRFKLWAMKYLSVDREVRQVLDKAGLKTFDPFKFDADLTERMLEVLRQATESEHASKGRGSRPAPEPAGSVADREDTLPLAYLGMGAVMAALAVIVVLAIGIR</sequence>
<dbReference type="Proteomes" id="UP000066624">
    <property type="component" value="Chromosome"/>
</dbReference>
<dbReference type="EMBL" id="CP012154">
    <property type="protein sequence ID" value="AKS41437.1"/>
    <property type="molecule type" value="Genomic_DNA"/>
</dbReference>